<evidence type="ECO:0008006" key="4">
    <source>
        <dbReference type="Google" id="ProtNLM"/>
    </source>
</evidence>
<evidence type="ECO:0000313" key="3">
    <source>
        <dbReference type="Proteomes" id="UP001500449"/>
    </source>
</evidence>
<feature type="compositionally biased region" description="Basic and acidic residues" evidence="1">
    <location>
        <begin position="34"/>
        <end position="51"/>
    </location>
</feature>
<comment type="caution">
    <text evidence="2">The sequence shown here is derived from an EMBL/GenBank/DDBJ whole genome shotgun (WGS) entry which is preliminary data.</text>
</comment>
<gene>
    <name evidence="2" type="ORF">GCM10009836_07650</name>
</gene>
<proteinExistence type="predicted"/>
<protein>
    <recommendedName>
        <fullName evidence="4">DUF1844 domain-containing protein</fullName>
    </recommendedName>
</protein>
<sequence length="182" mass="19893">MASAYPGTMPRIRSAVRNCRVESRQSTRFTRRSARAEDTRAAYDQPFERRGQPGKLGTPRPAGPGTGVSQEATPGDLDRPIIPLKARAVTRTTEHTTDGEAHDMADQAETFNPWSVVNLVFNHLADADLHPVLGESGDPRKAAEDLLRALGIEPAPDHAGPAARPVQNELEELRKRMMPGIE</sequence>
<name>A0ABN2MNM4_9PSEU</name>
<feature type="region of interest" description="Disordered" evidence="1">
    <location>
        <begin position="1"/>
        <end position="78"/>
    </location>
</feature>
<dbReference type="Proteomes" id="UP001500449">
    <property type="component" value="Unassembled WGS sequence"/>
</dbReference>
<dbReference type="EMBL" id="BAAAQK010000003">
    <property type="protein sequence ID" value="GAA1832054.1"/>
    <property type="molecule type" value="Genomic_DNA"/>
</dbReference>
<evidence type="ECO:0000313" key="2">
    <source>
        <dbReference type="EMBL" id="GAA1832054.1"/>
    </source>
</evidence>
<accession>A0ABN2MNM4</accession>
<reference evidence="2 3" key="1">
    <citation type="journal article" date="2019" name="Int. J. Syst. Evol. Microbiol.">
        <title>The Global Catalogue of Microorganisms (GCM) 10K type strain sequencing project: providing services to taxonomists for standard genome sequencing and annotation.</title>
        <authorList>
            <consortium name="The Broad Institute Genomics Platform"/>
            <consortium name="The Broad Institute Genome Sequencing Center for Infectious Disease"/>
            <person name="Wu L."/>
            <person name="Ma J."/>
        </authorList>
    </citation>
    <scope>NUCLEOTIDE SEQUENCE [LARGE SCALE GENOMIC DNA]</scope>
    <source>
        <strain evidence="2 3">JCM 16009</strain>
    </source>
</reference>
<organism evidence="2 3">
    <name type="scientific">Pseudonocardia ailaonensis</name>
    <dbReference type="NCBI Taxonomy" id="367279"/>
    <lineage>
        <taxon>Bacteria</taxon>
        <taxon>Bacillati</taxon>
        <taxon>Actinomycetota</taxon>
        <taxon>Actinomycetes</taxon>
        <taxon>Pseudonocardiales</taxon>
        <taxon>Pseudonocardiaceae</taxon>
        <taxon>Pseudonocardia</taxon>
    </lineage>
</organism>
<evidence type="ECO:0000256" key="1">
    <source>
        <dbReference type="SAM" id="MobiDB-lite"/>
    </source>
</evidence>
<keyword evidence="3" id="KW-1185">Reference proteome</keyword>